<dbReference type="PANTHER" id="PTHR23024:SF467">
    <property type="entry name" value="CARBOXYLESTERASE 12-RELATED"/>
    <property type="match status" value="1"/>
</dbReference>
<dbReference type="InterPro" id="IPR029058">
    <property type="entry name" value="AB_hydrolase_fold"/>
</dbReference>
<dbReference type="PROSITE" id="PS01174">
    <property type="entry name" value="LIPASE_GDXG_SER"/>
    <property type="match status" value="1"/>
</dbReference>
<evidence type="ECO:0000256" key="2">
    <source>
        <dbReference type="PROSITE-ProRule" id="PRU10038"/>
    </source>
</evidence>
<feature type="domain" description="Alpha/beta hydrolase fold-3" evidence="3">
    <location>
        <begin position="76"/>
        <end position="284"/>
    </location>
</feature>
<protein>
    <recommendedName>
        <fullName evidence="3">Alpha/beta hydrolase fold-3 domain-containing protein</fullName>
    </recommendedName>
</protein>
<dbReference type="OrthoDB" id="408631at2759"/>
<dbReference type="AlphaFoldDB" id="A0A5J5BT83"/>
<evidence type="ECO:0000259" key="3">
    <source>
        <dbReference type="Pfam" id="PF07859"/>
    </source>
</evidence>
<keyword evidence="5" id="KW-1185">Reference proteome</keyword>
<dbReference type="PANTHER" id="PTHR23024">
    <property type="entry name" value="ARYLACETAMIDE DEACETYLASE"/>
    <property type="match status" value="1"/>
</dbReference>
<dbReference type="Proteomes" id="UP000325577">
    <property type="component" value="Linkage Group LG10"/>
</dbReference>
<evidence type="ECO:0000313" key="4">
    <source>
        <dbReference type="EMBL" id="KAA8545886.1"/>
    </source>
</evidence>
<dbReference type="Gene3D" id="3.40.50.1820">
    <property type="entry name" value="alpha/beta hydrolase"/>
    <property type="match status" value="1"/>
</dbReference>
<feature type="active site" evidence="2">
    <location>
        <position position="164"/>
    </location>
</feature>
<comment type="similarity">
    <text evidence="1">Belongs to the 'GDXG' lipolytic enzyme family.</text>
</comment>
<dbReference type="InterPro" id="IPR033140">
    <property type="entry name" value="Lipase_GDXG_put_SER_AS"/>
</dbReference>
<name>A0A5J5BT83_9ASTE</name>
<reference evidence="4 5" key="1">
    <citation type="submission" date="2019-09" db="EMBL/GenBank/DDBJ databases">
        <title>A chromosome-level genome assembly of the Chinese tupelo Nyssa sinensis.</title>
        <authorList>
            <person name="Yang X."/>
            <person name="Kang M."/>
            <person name="Yang Y."/>
            <person name="Xiong H."/>
            <person name="Wang M."/>
            <person name="Zhang Z."/>
            <person name="Wang Z."/>
            <person name="Wu H."/>
            <person name="Ma T."/>
            <person name="Liu J."/>
            <person name="Xi Z."/>
        </authorList>
    </citation>
    <scope>NUCLEOTIDE SEQUENCE [LARGE SCALE GENOMIC DNA]</scope>
    <source>
        <strain evidence="4">J267</strain>
        <tissue evidence="4">Leaf</tissue>
    </source>
</reference>
<organism evidence="4 5">
    <name type="scientific">Nyssa sinensis</name>
    <dbReference type="NCBI Taxonomy" id="561372"/>
    <lineage>
        <taxon>Eukaryota</taxon>
        <taxon>Viridiplantae</taxon>
        <taxon>Streptophyta</taxon>
        <taxon>Embryophyta</taxon>
        <taxon>Tracheophyta</taxon>
        <taxon>Spermatophyta</taxon>
        <taxon>Magnoliopsida</taxon>
        <taxon>eudicotyledons</taxon>
        <taxon>Gunneridae</taxon>
        <taxon>Pentapetalae</taxon>
        <taxon>asterids</taxon>
        <taxon>Cornales</taxon>
        <taxon>Nyssaceae</taxon>
        <taxon>Nyssa</taxon>
    </lineage>
</organism>
<evidence type="ECO:0000256" key="1">
    <source>
        <dbReference type="ARBA" id="ARBA00010515"/>
    </source>
</evidence>
<evidence type="ECO:0000313" key="5">
    <source>
        <dbReference type="Proteomes" id="UP000325577"/>
    </source>
</evidence>
<dbReference type="EMBL" id="CM018033">
    <property type="protein sequence ID" value="KAA8545886.1"/>
    <property type="molecule type" value="Genomic_DNA"/>
</dbReference>
<dbReference type="Pfam" id="PF07859">
    <property type="entry name" value="Abhydrolase_3"/>
    <property type="match status" value="1"/>
</dbReference>
<gene>
    <name evidence="4" type="ORF">F0562_020663</name>
</gene>
<dbReference type="SUPFAM" id="SSF53474">
    <property type="entry name" value="alpha/beta-Hydrolases"/>
    <property type="match status" value="1"/>
</dbReference>
<dbReference type="InterPro" id="IPR013094">
    <property type="entry name" value="AB_hydrolase_3"/>
</dbReference>
<proteinExistence type="inferred from homology"/>
<sequence>MASSTGDEVLFEFPNFIRVFKDGRVDRLIGNDVVPPSIHPETGVQSKDVAISPEINLTARLYIPKTTNPDQKLPLLVYYHGGGFCIETAFSPTYHTYLNSLVAEAKVVVVSVDYRRAPEHPLPASYDDSWAALKWVASHSTGDCHDPWLNQYVDFENVFLAGDSAGANIAHNMAIRIGSEPVEGIKLVGIVLIHPYFWGKDPIGAEGADMNKRGSVDGLWRFVNPLSSGSDDPLINPILDPRFSRLGCRKVLVCVAEKDVLRDRGWYYYEELRKNGWGGVVEMMEDKVY</sequence>
<accession>A0A5J5BT83</accession>
<dbReference type="GO" id="GO:0016787">
    <property type="term" value="F:hydrolase activity"/>
    <property type="evidence" value="ECO:0007669"/>
    <property type="project" value="InterPro"/>
</dbReference>
<dbReference type="InterPro" id="IPR050466">
    <property type="entry name" value="Carboxylest/Gibb_receptor"/>
</dbReference>